<accession>A0ABS7C1J7</accession>
<gene>
    <name evidence="7" type="ORF">K0U00_11935</name>
</gene>
<dbReference type="Gene3D" id="3.40.50.2300">
    <property type="match status" value="1"/>
</dbReference>
<comment type="caution">
    <text evidence="7">The sequence shown here is derived from an EMBL/GenBank/DDBJ whole genome shotgun (WGS) entry which is preliminary data.</text>
</comment>
<evidence type="ECO:0000256" key="2">
    <source>
        <dbReference type="ARBA" id="ARBA00023015"/>
    </source>
</evidence>
<organism evidence="7 8">
    <name type="scientific">Paenibacillus sepulcri</name>
    <dbReference type="NCBI Taxonomy" id="359917"/>
    <lineage>
        <taxon>Bacteria</taxon>
        <taxon>Bacillati</taxon>
        <taxon>Bacillota</taxon>
        <taxon>Bacilli</taxon>
        <taxon>Bacillales</taxon>
        <taxon>Paenibacillaceae</taxon>
        <taxon>Paenibacillus</taxon>
    </lineage>
</organism>
<evidence type="ECO:0000256" key="5">
    <source>
        <dbReference type="PROSITE-ProRule" id="PRU00169"/>
    </source>
</evidence>
<dbReference type="CDD" id="cd17536">
    <property type="entry name" value="REC_YesN-like"/>
    <property type="match status" value="1"/>
</dbReference>
<dbReference type="EMBL" id="JAHZIK010000243">
    <property type="protein sequence ID" value="MBW7454742.1"/>
    <property type="molecule type" value="Genomic_DNA"/>
</dbReference>
<keyword evidence="4" id="KW-0804">Transcription</keyword>
<evidence type="ECO:0000256" key="4">
    <source>
        <dbReference type="ARBA" id="ARBA00023163"/>
    </source>
</evidence>
<sequence>MIRLLIVDDEPYTVDGLYEMLENTADLELELYRAYAPEEAVEWLTRTKMDIVLSDIRMPGMTGLELQKWVVSQWPRCKIIFLTGIRELQTAQEAIRTGSVDYILKTEGDEAILRSIRKAMEDLREETRSDQFMLQAKEQMHKALPLLHREWFTSLLDPHFSGSMVQARMQELDIPLSLDLELIPVIGRIDRSEENADSRDQMLLLYAIQNIAAEFFETAVFFSVNLDANHLVLLIQPSGHETHEVKACHSAALWRKTGSFVQGTLESVQETCLRLLEQPVSFISPAYPVTWTGLSRAYANMRHKLVLGIGTGVGMLMSVDPLDEGGGSDPLPPVRMMMDKLERLMNEGL</sequence>
<feature type="non-terminal residue" evidence="7">
    <location>
        <position position="349"/>
    </location>
</feature>
<dbReference type="InterPro" id="IPR011006">
    <property type="entry name" value="CheY-like_superfamily"/>
</dbReference>
<keyword evidence="3" id="KW-0238">DNA-binding</keyword>
<evidence type="ECO:0000313" key="7">
    <source>
        <dbReference type="EMBL" id="MBW7454742.1"/>
    </source>
</evidence>
<dbReference type="InterPro" id="IPR039420">
    <property type="entry name" value="WalR-like"/>
</dbReference>
<reference evidence="7 8" key="1">
    <citation type="submission" date="2021-07" db="EMBL/GenBank/DDBJ databases">
        <title>Paenibacillus radiodurans sp. nov., isolated from the southeastern edge of Tengger Desert.</title>
        <authorList>
            <person name="Zhang G."/>
        </authorList>
    </citation>
    <scope>NUCLEOTIDE SEQUENCE [LARGE SCALE GENOMIC DNA]</scope>
    <source>
        <strain evidence="7 8">CCM 7311</strain>
    </source>
</reference>
<dbReference type="Proteomes" id="UP001519887">
    <property type="component" value="Unassembled WGS sequence"/>
</dbReference>
<keyword evidence="8" id="KW-1185">Reference proteome</keyword>
<keyword evidence="1 5" id="KW-0597">Phosphoprotein</keyword>
<name>A0ABS7C1J7_9BACL</name>
<dbReference type="SUPFAM" id="SSF52172">
    <property type="entry name" value="CheY-like"/>
    <property type="match status" value="1"/>
</dbReference>
<dbReference type="InterPro" id="IPR001789">
    <property type="entry name" value="Sig_transdc_resp-reg_receiver"/>
</dbReference>
<evidence type="ECO:0000259" key="6">
    <source>
        <dbReference type="PROSITE" id="PS50110"/>
    </source>
</evidence>
<dbReference type="Pfam" id="PF00072">
    <property type="entry name" value="Response_reg"/>
    <property type="match status" value="1"/>
</dbReference>
<evidence type="ECO:0000313" key="8">
    <source>
        <dbReference type="Proteomes" id="UP001519887"/>
    </source>
</evidence>
<keyword evidence="2" id="KW-0805">Transcription regulation</keyword>
<dbReference type="PROSITE" id="PS50110">
    <property type="entry name" value="RESPONSE_REGULATORY"/>
    <property type="match status" value="1"/>
</dbReference>
<feature type="domain" description="Response regulatory" evidence="6">
    <location>
        <begin position="3"/>
        <end position="120"/>
    </location>
</feature>
<evidence type="ECO:0000256" key="1">
    <source>
        <dbReference type="ARBA" id="ARBA00022553"/>
    </source>
</evidence>
<protein>
    <submittedName>
        <fullName evidence="7">Response regulator</fullName>
    </submittedName>
</protein>
<feature type="modified residue" description="4-aspartylphosphate" evidence="5">
    <location>
        <position position="55"/>
    </location>
</feature>
<dbReference type="PANTHER" id="PTHR43214:SF37">
    <property type="entry name" value="TRANSCRIPTIONAL REGULATORY PROTEIN YDFI"/>
    <property type="match status" value="1"/>
</dbReference>
<dbReference type="SMART" id="SM00448">
    <property type="entry name" value="REC"/>
    <property type="match status" value="1"/>
</dbReference>
<dbReference type="PANTHER" id="PTHR43214">
    <property type="entry name" value="TWO-COMPONENT RESPONSE REGULATOR"/>
    <property type="match status" value="1"/>
</dbReference>
<evidence type="ECO:0000256" key="3">
    <source>
        <dbReference type="ARBA" id="ARBA00023125"/>
    </source>
</evidence>
<proteinExistence type="predicted"/>